<keyword evidence="2" id="KW-1185">Reference proteome</keyword>
<proteinExistence type="predicted"/>
<protein>
    <submittedName>
        <fullName evidence="1">Uncharacterized protein</fullName>
    </submittedName>
</protein>
<dbReference type="AlphaFoldDB" id="A0AAD1SJC6"/>
<gene>
    <name evidence="1" type="ORF">PECUL_23A053578</name>
</gene>
<sequence length="53" mass="5985">CMHALSFAILGKSMKLRVQTVTECASDFCSENLLTEYESDGNMRTDDYMQNAD</sequence>
<name>A0AAD1SJC6_PELCU</name>
<organism evidence="1 2">
    <name type="scientific">Pelobates cultripes</name>
    <name type="common">Western spadefoot toad</name>
    <dbReference type="NCBI Taxonomy" id="61616"/>
    <lineage>
        <taxon>Eukaryota</taxon>
        <taxon>Metazoa</taxon>
        <taxon>Chordata</taxon>
        <taxon>Craniata</taxon>
        <taxon>Vertebrata</taxon>
        <taxon>Euteleostomi</taxon>
        <taxon>Amphibia</taxon>
        <taxon>Batrachia</taxon>
        <taxon>Anura</taxon>
        <taxon>Pelobatoidea</taxon>
        <taxon>Pelobatidae</taxon>
        <taxon>Pelobates</taxon>
    </lineage>
</organism>
<reference evidence="1" key="1">
    <citation type="submission" date="2022-03" db="EMBL/GenBank/DDBJ databases">
        <authorList>
            <person name="Alioto T."/>
            <person name="Alioto T."/>
            <person name="Gomez Garrido J."/>
        </authorList>
    </citation>
    <scope>NUCLEOTIDE SEQUENCE</scope>
</reference>
<feature type="non-terminal residue" evidence="1">
    <location>
        <position position="53"/>
    </location>
</feature>
<dbReference type="Proteomes" id="UP001295444">
    <property type="component" value="Chromosome 06"/>
</dbReference>
<evidence type="ECO:0000313" key="2">
    <source>
        <dbReference type="Proteomes" id="UP001295444"/>
    </source>
</evidence>
<evidence type="ECO:0000313" key="1">
    <source>
        <dbReference type="EMBL" id="CAH2300916.1"/>
    </source>
</evidence>
<accession>A0AAD1SJC6</accession>
<dbReference type="EMBL" id="OW240917">
    <property type="protein sequence ID" value="CAH2300916.1"/>
    <property type="molecule type" value="Genomic_DNA"/>
</dbReference>
<feature type="non-terminal residue" evidence="1">
    <location>
        <position position="1"/>
    </location>
</feature>